<evidence type="ECO:0000313" key="4">
    <source>
        <dbReference type="Proteomes" id="UP001281761"/>
    </source>
</evidence>
<dbReference type="InterPro" id="IPR000719">
    <property type="entry name" value="Prot_kinase_dom"/>
</dbReference>
<evidence type="ECO:0000259" key="2">
    <source>
        <dbReference type="PROSITE" id="PS50011"/>
    </source>
</evidence>
<evidence type="ECO:0000313" key="3">
    <source>
        <dbReference type="EMBL" id="KAK2950355.1"/>
    </source>
</evidence>
<dbReference type="SUPFAM" id="SSF56112">
    <property type="entry name" value="Protein kinase-like (PK-like)"/>
    <property type="match status" value="1"/>
</dbReference>
<feature type="region of interest" description="Disordered" evidence="1">
    <location>
        <begin position="144"/>
        <end position="164"/>
    </location>
</feature>
<protein>
    <recommendedName>
        <fullName evidence="2">Protein kinase domain-containing protein</fullName>
    </recommendedName>
</protein>
<dbReference type="Pfam" id="PF07714">
    <property type="entry name" value="PK_Tyr_Ser-Thr"/>
    <property type="match status" value="1"/>
</dbReference>
<dbReference type="Gene3D" id="1.10.510.10">
    <property type="entry name" value="Transferase(Phosphotransferase) domain 1"/>
    <property type="match status" value="1"/>
</dbReference>
<dbReference type="SMART" id="SM00219">
    <property type="entry name" value="TyrKc"/>
    <property type="match status" value="1"/>
</dbReference>
<dbReference type="InterPro" id="IPR020635">
    <property type="entry name" value="Tyr_kinase_cat_dom"/>
</dbReference>
<organism evidence="3 4">
    <name type="scientific">Blattamonas nauphoetae</name>
    <dbReference type="NCBI Taxonomy" id="2049346"/>
    <lineage>
        <taxon>Eukaryota</taxon>
        <taxon>Metamonada</taxon>
        <taxon>Preaxostyla</taxon>
        <taxon>Oxymonadida</taxon>
        <taxon>Blattamonas</taxon>
    </lineage>
</organism>
<feature type="compositionally biased region" description="Polar residues" evidence="1">
    <location>
        <begin position="18"/>
        <end position="31"/>
    </location>
</feature>
<comment type="caution">
    <text evidence="3">The sequence shown here is derived from an EMBL/GenBank/DDBJ whole genome shotgun (WGS) entry which is preliminary data.</text>
</comment>
<name>A0ABQ9XGK6_9EUKA</name>
<proteinExistence type="predicted"/>
<dbReference type="InterPro" id="IPR001245">
    <property type="entry name" value="Ser-Thr/Tyr_kinase_cat_dom"/>
</dbReference>
<dbReference type="PANTHER" id="PTHR23257">
    <property type="entry name" value="SERINE-THREONINE PROTEIN KINASE"/>
    <property type="match status" value="1"/>
</dbReference>
<dbReference type="Proteomes" id="UP001281761">
    <property type="component" value="Unassembled WGS sequence"/>
</dbReference>
<keyword evidence="4" id="KW-1185">Reference proteome</keyword>
<dbReference type="PANTHER" id="PTHR23257:SF906">
    <property type="entry name" value="(RICE GENOME ANNOTATION PROJECT) MAP3K DELTA-1 PROTEIN KINASE"/>
    <property type="match status" value="1"/>
</dbReference>
<feature type="domain" description="Protein kinase" evidence="2">
    <location>
        <begin position="1"/>
        <end position="257"/>
    </location>
</feature>
<gene>
    <name evidence="3" type="ORF">BLNAU_14690</name>
</gene>
<dbReference type="EMBL" id="JARBJD010000137">
    <property type="protein sequence ID" value="KAK2950355.1"/>
    <property type="molecule type" value="Genomic_DNA"/>
</dbReference>
<feature type="region of interest" description="Disordered" evidence="1">
    <location>
        <begin position="1"/>
        <end position="39"/>
    </location>
</feature>
<dbReference type="InterPro" id="IPR011009">
    <property type="entry name" value="Kinase-like_dom_sf"/>
</dbReference>
<accession>A0ABQ9XGK6</accession>
<evidence type="ECO:0000256" key="1">
    <source>
        <dbReference type="SAM" id="MobiDB-lite"/>
    </source>
</evidence>
<feature type="compositionally biased region" description="Basic and acidic residues" evidence="1">
    <location>
        <begin position="151"/>
        <end position="164"/>
    </location>
</feature>
<reference evidence="3 4" key="1">
    <citation type="journal article" date="2022" name="bioRxiv">
        <title>Genomics of Preaxostyla Flagellates Illuminates Evolutionary Transitions and the Path Towards Mitochondrial Loss.</title>
        <authorList>
            <person name="Novak L.V.F."/>
            <person name="Treitli S.C."/>
            <person name="Pyrih J."/>
            <person name="Halakuc P."/>
            <person name="Pipaliya S.V."/>
            <person name="Vacek V."/>
            <person name="Brzon O."/>
            <person name="Soukal P."/>
            <person name="Eme L."/>
            <person name="Dacks J.B."/>
            <person name="Karnkowska A."/>
            <person name="Elias M."/>
            <person name="Hampl V."/>
        </authorList>
    </citation>
    <scope>NUCLEOTIDE SEQUENCE [LARGE SCALE GENOMIC DNA]</scope>
    <source>
        <strain evidence="3">NAU3</strain>
        <tissue evidence="3">Gut</tissue>
    </source>
</reference>
<sequence>MSQAEVEVEEKMEVNEPITDSSNSAISSVPSGNEKPVTLHGERKVGNEEGIQPTQSCVEVIVCNESLERSVAVETDTLFNALHNPHSTRCVKKRKVSQAIAKGLVSLVEMKVIADVLTRLSPHWVLFDQNDRVSLKTRERQSVVGESGIGEQEKKISEDSQRRMAPEVLQESWKPTKENSDHGAVFSFGLVLWEIETGSVPFGEVDAATAHRRLTSDEKPRMEKVSEELQAIIVPCLSLDPSQRPTLKTVLSQLDALDSIPQPSNENEGNMMSKIG</sequence>
<dbReference type="PROSITE" id="PS50011">
    <property type="entry name" value="PROTEIN_KINASE_DOM"/>
    <property type="match status" value="1"/>
</dbReference>
<dbReference type="InterPro" id="IPR050167">
    <property type="entry name" value="Ser_Thr_protein_kinase"/>
</dbReference>